<evidence type="ECO:0000313" key="1">
    <source>
        <dbReference type="EMBL" id="GJT85065.1"/>
    </source>
</evidence>
<comment type="caution">
    <text evidence="1">The sequence shown here is derived from an EMBL/GenBank/DDBJ whole genome shotgun (WGS) entry which is preliminary data.</text>
</comment>
<reference evidence="1" key="1">
    <citation type="journal article" date="2022" name="Int. J. Mol. Sci.">
        <title>Draft Genome of Tanacetum Coccineum: Genomic Comparison of Closely Related Tanacetum-Family Plants.</title>
        <authorList>
            <person name="Yamashiro T."/>
            <person name="Shiraishi A."/>
            <person name="Nakayama K."/>
            <person name="Satake H."/>
        </authorList>
    </citation>
    <scope>NUCLEOTIDE SEQUENCE</scope>
</reference>
<dbReference type="PANTHER" id="PTHR36617:SF16">
    <property type="entry name" value="OS04G0516500 PROTEIN"/>
    <property type="match status" value="1"/>
</dbReference>
<evidence type="ECO:0000313" key="2">
    <source>
        <dbReference type="Proteomes" id="UP001151760"/>
    </source>
</evidence>
<reference evidence="1" key="2">
    <citation type="submission" date="2022-01" db="EMBL/GenBank/DDBJ databases">
        <authorList>
            <person name="Yamashiro T."/>
            <person name="Shiraishi A."/>
            <person name="Satake H."/>
            <person name="Nakayama K."/>
        </authorList>
    </citation>
    <scope>NUCLEOTIDE SEQUENCE</scope>
</reference>
<dbReference type="EMBL" id="BQNB010019415">
    <property type="protein sequence ID" value="GJT85065.1"/>
    <property type="molecule type" value="Genomic_DNA"/>
</dbReference>
<keyword evidence="2" id="KW-1185">Reference proteome</keyword>
<accession>A0ABQ5HCQ7</accession>
<dbReference type="PANTHER" id="PTHR36617">
    <property type="entry name" value="PROTEIN, PUTATIVE-RELATED"/>
    <property type="match status" value="1"/>
</dbReference>
<protein>
    <recommendedName>
        <fullName evidence="3">RNA-directed DNA polymerase, eukaryota, reverse transcriptase zinc-binding domain protein</fullName>
    </recommendedName>
</protein>
<sequence>KTHWVKWNSVLSSREKGGLDIGSLEAFTKVLLYKWKWRLCIDTNVLWVKIIKSVHGDYVGFITSRASDFKQKGVWRSIVGTINNLHVKNIFPVNSISKRVGDGLITKFWKDIWIGDTPLMYSFPRLFSLELDQDCLIANHWVDNKGSWQWRHAVLRGASFSQLF</sequence>
<organism evidence="1 2">
    <name type="scientific">Tanacetum coccineum</name>
    <dbReference type="NCBI Taxonomy" id="301880"/>
    <lineage>
        <taxon>Eukaryota</taxon>
        <taxon>Viridiplantae</taxon>
        <taxon>Streptophyta</taxon>
        <taxon>Embryophyta</taxon>
        <taxon>Tracheophyta</taxon>
        <taxon>Spermatophyta</taxon>
        <taxon>Magnoliopsida</taxon>
        <taxon>eudicotyledons</taxon>
        <taxon>Gunneridae</taxon>
        <taxon>Pentapetalae</taxon>
        <taxon>asterids</taxon>
        <taxon>campanulids</taxon>
        <taxon>Asterales</taxon>
        <taxon>Asteraceae</taxon>
        <taxon>Asteroideae</taxon>
        <taxon>Anthemideae</taxon>
        <taxon>Anthemidinae</taxon>
        <taxon>Tanacetum</taxon>
    </lineage>
</organism>
<proteinExistence type="predicted"/>
<dbReference type="Proteomes" id="UP001151760">
    <property type="component" value="Unassembled WGS sequence"/>
</dbReference>
<name>A0ABQ5HCQ7_9ASTR</name>
<gene>
    <name evidence="1" type="ORF">Tco_1066782</name>
</gene>
<feature type="non-terminal residue" evidence="1">
    <location>
        <position position="1"/>
    </location>
</feature>
<evidence type="ECO:0008006" key="3">
    <source>
        <dbReference type="Google" id="ProtNLM"/>
    </source>
</evidence>